<evidence type="ECO:0000313" key="1">
    <source>
        <dbReference type="EMBL" id="GHI44287.1"/>
    </source>
</evidence>
<comment type="caution">
    <text evidence="1">The sequence shown here is derived from an EMBL/GenBank/DDBJ whole genome shotgun (WGS) entry which is preliminary data.</text>
</comment>
<dbReference type="Proteomes" id="UP001051844">
    <property type="component" value="Unassembled WGS sequence"/>
</dbReference>
<protein>
    <submittedName>
        <fullName evidence="1">Uncharacterized protein</fullName>
    </submittedName>
</protein>
<proteinExistence type="predicted"/>
<accession>A0AA37BT97</accession>
<name>A0AA37BT97_9ACTN</name>
<organism evidence="1 2">
    <name type="scientific">Streptomyces albidoflavus</name>
    <dbReference type="NCBI Taxonomy" id="1886"/>
    <lineage>
        <taxon>Bacteria</taxon>
        <taxon>Bacillati</taxon>
        <taxon>Actinomycetota</taxon>
        <taxon>Actinomycetes</taxon>
        <taxon>Kitasatosporales</taxon>
        <taxon>Streptomycetaceae</taxon>
        <taxon>Streptomyces</taxon>
        <taxon>Streptomyces albidoflavus group</taxon>
    </lineage>
</organism>
<dbReference type="AlphaFoldDB" id="A0AA37BT97"/>
<gene>
    <name evidence="1" type="ORF">ScoT_04610</name>
</gene>
<evidence type="ECO:0000313" key="2">
    <source>
        <dbReference type="Proteomes" id="UP001051844"/>
    </source>
</evidence>
<reference evidence="1" key="1">
    <citation type="submission" date="2022-09" db="EMBL/GenBank/DDBJ databases">
        <title>Whole genome shotgun sequence of Streptomyces albidoflavus NBRC 12854.</title>
        <authorList>
            <person name="Komaki H."/>
            <person name="Tamura T."/>
        </authorList>
    </citation>
    <scope>NUCLEOTIDE SEQUENCE</scope>
    <source>
        <strain evidence="1">NBRC 12854</strain>
    </source>
</reference>
<dbReference type="EMBL" id="BNDZ01000003">
    <property type="protein sequence ID" value="GHI44287.1"/>
    <property type="molecule type" value="Genomic_DNA"/>
</dbReference>
<sequence length="63" mass="6466">MVEPMKAPIPARRAVLLRAWSAVVLMTAPMGSVDQRKGGVGAGLGGGLGTRSFGGVPPRWPPV</sequence>